<dbReference type="Gene3D" id="3.40.50.300">
    <property type="entry name" value="P-loop containing nucleotide triphosphate hydrolases"/>
    <property type="match status" value="1"/>
</dbReference>
<dbReference type="EMBL" id="AZGY01000012">
    <property type="protein sequence ID" value="KZZ93755.1"/>
    <property type="molecule type" value="Genomic_DNA"/>
</dbReference>
<dbReference type="AlphaFoldDB" id="A0A168ACE7"/>
<evidence type="ECO:0000256" key="1">
    <source>
        <dbReference type="ARBA" id="ARBA00022448"/>
    </source>
</evidence>
<dbReference type="OrthoDB" id="245989at2759"/>
<evidence type="ECO:0000313" key="2">
    <source>
        <dbReference type="EMBL" id="KZZ93755.1"/>
    </source>
</evidence>
<dbReference type="PANTHER" id="PTHR19241">
    <property type="entry name" value="ATP-BINDING CASSETTE TRANSPORTER"/>
    <property type="match status" value="1"/>
</dbReference>
<name>A0A168ACE7_9HYPO</name>
<organism evidence="2 3">
    <name type="scientific">Moelleriella libera RCEF 2490</name>
    <dbReference type="NCBI Taxonomy" id="1081109"/>
    <lineage>
        <taxon>Eukaryota</taxon>
        <taxon>Fungi</taxon>
        <taxon>Dikarya</taxon>
        <taxon>Ascomycota</taxon>
        <taxon>Pezizomycotina</taxon>
        <taxon>Sordariomycetes</taxon>
        <taxon>Hypocreomycetidae</taxon>
        <taxon>Hypocreales</taxon>
        <taxon>Clavicipitaceae</taxon>
        <taxon>Moelleriella</taxon>
    </lineage>
</organism>
<keyword evidence="3" id="KW-1185">Reference proteome</keyword>
<keyword evidence="1" id="KW-0813">Transport</keyword>
<protein>
    <submittedName>
        <fullName evidence="2">ABC transporter</fullName>
    </submittedName>
</protein>
<evidence type="ECO:0000313" key="3">
    <source>
        <dbReference type="Proteomes" id="UP000078544"/>
    </source>
</evidence>
<dbReference type="STRING" id="1081109.A0A168ACE7"/>
<proteinExistence type="predicted"/>
<dbReference type="InterPro" id="IPR027417">
    <property type="entry name" value="P-loop_NTPase"/>
</dbReference>
<accession>A0A168ACE7</accession>
<comment type="caution">
    <text evidence="2">The sequence shown here is derived from an EMBL/GenBank/DDBJ whole genome shotgun (WGS) entry which is preliminary data.</text>
</comment>
<sequence length="94" mass="10009">MSITSLSCWSCRTFAEPIIGHPGEGLNIELRKRLAIGAELAACPKLLVFRDEPTSGLDAQTSRAIPVLIRETGRCQTGPTLHHSSALGDSLLPG</sequence>
<dbReference type="Proteomes" id="UP000078544">
    <property type="component" value="Unassembled WGS sequence"/>
</dbReference>
<reference evidence="2 3" key="1">
    <citation type="journal article" date="2016" name="Genome Biol. Evol.">
        <title>Divergent and convergent evolution of fungal pathogenicity.</title>
        <authorList>
            <person name="Shang Y."/>
            <person name="Xiao G."/>
            <person name="Zheng P."/>
            <person name="Cen K."/>
            <person name="Zhan S."/>
            <person name="Wang C."/>
        </authorList>
    </citation>
    <scope>NUCLEOTIDE SEQUENCE [LARGE SCALE GENOMIC DNA]</scope>
    <source>
        <strain evidence="2 3">RCEF 2490</strain>
    </source>
</reference>
<gene>
    <name evidence="2" type="ORF">AAL_05471</name>
</gene>
<dbReference type="SUPFAM" id="SSF52540">
    <property type="entry name" value="P-loop containing nucleoside triphosphate hydrolases"/>
    <property type="match status" value="1"/>
</dbReference>